<sequence>RAKKKLVLKCPKEPYKCSHCRRRAQRLRLKRRFFSIAGDWRRRPAAAAKPLPAVANHEDAIRSKRLVPYEVDSATVAWLLAHNQQLSPPVDQHGVARQATALAQSTADAEESAESLRNLGRSGASTLQAQLGSPVQRTAQLSAQLAAAESRCSESLAEERDRLGIGRSDIWRQQIHGWPES</sequence>
<proteinExistence type="predicted"/>
<evidence type="ECO:0000313" key="1">
    <source>
        <dbReference type="Proteomes" id="UP000095280"/>
    </source>
</evidence>
<name>A0A1I8FH37_9PLAT</name>
<reference evidence="2" key="1">
    <citation type="submission" date="2016-11" db="UniProtKB">
        <authorList>
            <consortium name="WormBaseParasite"/>
        </authorList>
    </citation>
    <scope>IDENTIFICATION</scope>
</reference>
<dbReference type="AlphaFoldDB" id="A0A1I8FH37"/>
<accession>A0A1I8FH37</accession>
<organism evidence="1 2">
    <name type="scientific">Macrostomum lignano</name>
    <dbReference type="NCBI Taxonomy" id="282301"/>
    <lineage>
        <taxon>Eukaryota</taxon>
        <taxon>Metazoa</taxon>
        <taxon>Spiralia</taxon>
        <taxon>Lophotrochozoa</taxon>
        <taxon>Platyhelminthes</taxon>
        <taxon>Rhabditophora</taxon>
        <taxon>Macrostomorpha</taxon>
        <taxon>Macrostomida</taxon>
        <taxon>Macrostomidae</taxon>
        <taxon>Macrostomum</taxon>
    </lineage>
</organism>
<keyword evidence="1" id="KW-1185">Reference proteome</keyword>
<evidence type="ECO:0000313" key="2">
    <source>
        <dbReference type="WBParaSite" id="maker-unitig_32849-snap-gene-0.4-mRNA-1"/>
    </source>
</evidence>
<protein>
    <submittedName>
        <fullName evidence="2">DM domain-containing protein</fullName>
    </submittedName>
</protein>
<dbReference type="Proteomes" id="UP000095280">
    <property type="component" value="Unplaced"/>
</dbReference>
<dbReference type="WBParaSite" id="maker-unitig_32849-snap-gene-0.4-mRNA-1">
    <property type="protein sequence ID" value="maker-unitig_32849-snap-gene-0.4-mRNA-1"/>
    <property type="gene ID" value="maker-unitig_32849-snap-gene-0.4"/>
</dbReference>